<comment type="similarity">
    <text evidence="1">Belongs to the WD repeat MET30/SCONB/SCON-2 family.</text>
</comment>
<reference evidence="6" key="1">
    <citation type="submission" date="2016-03" db="EMBL/GenBank/DDBJ databases">
        <authorList>
            <person name="Ploux O."/>
        </authorList>
    </citation>
    <scope>NUCLEOTIDE SEQUENCE [LARGE SCALE GENOMIC DNA]</scope>
    <source>
        <strain evidence="6">UK7</strain>
    </source>
</reference>
<dbReference type="InParanoid" id="A0A1E1K6J3"/>
<feature type="region of interest" description="Disordered" evidence="3">
    <location>
        <begin position="537"/>
        <end position="563"/>
    </location>
</feature>
<dbReference type="Pfam" id="PF25499">
    <property type="entry name" value="Beta-prop_pof12"/>
    <property type="match status" value="1"/>
</dbReference>
<accession>A0A1E1K6J3</accession>
<keyword evidence="6" id="KW-1185">Reference proteome</keyword>
<protein>
    <recommendedName>
        <fullName evidence="4">F-box domain-containing protein</fullName>
    </recommendedName>
</protein>
<dbReference type="InterPro" id="IPR036047">
    <property type="entry name" value="F-box-like_dom_sf"/>
</dbReference>
<dbReference type="Gene3D" id="1.20.1280.50">
    <property type="match status" value="1"/>
</dbReference>
<dbReference type="Gene3D" id="2.130.10.10">
    <property type="entry name" value="YVTN repeat-like/Quinoprotein amine dehydrogenase"/>
    <property type="match status" value="1"/>
</dbReference>
<evidence type="ECO:0000256" key="1">
    <source>
        <dbReference type="ARBA" id="ARBA00007968"/>
    </source>
</evidence>
<evidence type="ECO:0000313" key="5">
    <source>
        <dbReference type="EMBL" id="CZS93708.1"/>
    </source>
</evidence>
<dbReference type="InterPro" id="IPR001810">
    <property type="entry name" value="F-box_dom"/>
</dbReference>
<dbReference type="STRING" id="914237.A0A1E1K6J3"/>
<feature type="region of interest" description="Disordered" evidence="3">
    <location>
        <begin position="403"/>
        <end position="432"/>
    </location>
</feature>
<dbReference type="PROSITE" id="PS50181">
    <property type="entry name" value="FBOX"/>
    <property type="match status" value="1"/>
</dbReference>
<evidence type="ECO:0000259" key="4">
    <source>
        <dbReference type="PROSITE" id="PS50181"/>
    </source>
</evidence>
<dbReference type="EMBL" id="FJUW01000007">
    <property type="protein sequence ID" value="CZS93708.1"/>
    <property type="molecule type" value="Genomic_DNA"/>
</dbReference>
<keyword evidence="2" id="KW-0853">WD repeat</keyword>
<dbReference type="Proteomes" id="UP000178129">
    <property type="component" value="Unassembled WGS sequence"/>
</dbReference>
<name>A0A1E1K6J3_9HELO</name>
<proteinExistence type="inferred from homology"/>
<comment type="caution">
    <text evidence="5">The sequence shown here is derived from an EMBL/GenBank/DDBJ whole genome shotgun (WGS) entry which is preliminary data.</text>
</comment>
<dbReference type="InterPro" id="IPR001680">
    <property type="entry name" value="WD40_rpt"/>
</dbReference>
<dbReference type="InterPro" id="IPR015943">
    <property type="entry name" value="WD40/YVTN_repeat-like_dom_sf"/>
</dbReference>
<evidence type="ECO:0000256" key="3">
    <source>
        <dbReference type="SAM" id="MobiDB-lite"/>
    </source>
</evidence>
<dbReference type="InterPro" id="IPR036322">
    <property type="entry name" value="WD40_repeat_dom_sf"/>
</dbReference>
<dbReference type="Pfam" id="PF12937">
    <property type="entry name" value="F-box-like"/>
    <property type="match status" value="1"/>
</dbReference>
<gene>
    <name evidence="5" type="ORF">RCO7_09454</name>
</gene>
<dbReference type="SUPFAM" id="SSF50978">
    <property type="entry name" value="WD40 repeat-like"/>
    <property type="match status" value="1"/>
</dbReference>
<feature type="repeat" description="WD" evidence="2">
    <location>
        <begin position="472"/>
        <end position="513"/>
    </location>
</feature>
<evidence type="ECO:0000313" key="6">
    <source>
        <dbReference type="Proteomes" id="UP000178129"/>
    </source>
</evidence>
<dbReference type="SMART" id="SM00256">
    <property type="entry name" value="FBOX"/>
    <property type="match status" value="1"/>
</dbReference>
<sequence length="597" mass="65929">MPPKRRRSIASPEHELPVQKRSRGPPPQSLPPRTLNHVSRLSDELLIRILHLLPLPTLLRSHLVSHRLYRLSSDSQIWKNLYYDRFVLPRALRIPGIKNAPPRDESLVFSSRRSKWLSEDVLVNRGDGKRTDWKSRYRLRHNWSRGVCEVREISLREERSKGMLVRMAEGVVLTVDEHDGLRGWDLKGKGLIAQSALENGEAPTCLAVDEQDGSGGLGVAVGFEDGGWRTWKLDLTEKKFVEGHRHPPSSNGMLSAVAFAYPYLLTITEEQLLSLYSFSPVPVDEFVLSEPLQIPLEIMEVQELGEVLSSPPAAPREEAKTSPLDQPGQPRLLASLKSHTSWPPLSLSIRTTPTTLIASIAYTLQTYTSGYTVGLQELHLSLTTGSVIFSRLTSALPQGFTSILPATSSTPPSPSSTSETFTGSSSRNESSCPTSLSYSHPYILATHPDNTLTLYLCNSTASTLTISPGTKLWGHTSSVSSAEITPRGKAVSVSTRGNELRVWELEGGLSSSSSGFNAGLKKRGRIGVEKSVVVRPTASKDEKQLPSLGAHRHFRDEDSDDDSGWSRRWVGFDDEVVIVLKESGNIGRQALMVYDFT</sequence>
<feature type="region of interest" description="Disordered" evidence="3">
    <location>
        <begin position="308"/>
        <end position="330"/>
    </location>
</feature>
<dbReference type="PROSITE" id="PS50082">
    <property type="entry name" value="WD_REPEATS_2"/>
    <property type="match status" value="1"/>
</dbReference>
<feature type="domain" description="F-box" evidence="4">
    <location>
        <begin position="35"/>
        <end position="81"/>
    </location>
</feature>
<evidence type="ECO:0000256" key="2">
    <source>
        <dbReference type="PROSITE-ProRule" id="PRU00221"/>
    </source>
</evidence>
<organism evidence="5 6">
    <name type="scientific">Rhynchosporium graminicola</name>
    <dbReference type="NCBI Taxonomy" id="2792576"/>
    <lineage>
        <taxon>Eukaryota</taxon>
        <taxon>Fungi</taxon>
        <taxon>Dikarya</taxon>
        <taxon>Ascomycota</taxon>
        <taxon>Pezizomycotina</taxon>
        <taxon>Leotiomycetes</taxon>
        <taxon>Helotiales</taxon>
        <taxon>Ploettnerulaceae</taxon>
        <taxon>Rhynchosporium</taxon>
    </lineage>
</organism>
<dbReference type="AlphaFoldDB" id="A0A1E1K6J3"/>
<feature type="region of interest" description="Disordered" evidence="3">
    <location>
        <begin position="1"/>
        <end position="35"/>
    </location>
</feature>
<dbReference type="SUPFAM" id="SSF81383">
    <property type="entry name" value="F-box domain"/>
    <property type="match status" value="1"/>
</dbReference>
<feature type="compositionally biased region" description="Low complexity" evidence="3">
    <location>
        <begin position="403"/>
        <end position="426"/>
    </location>
</feature>